<protein>
    <submittedName>
        <fullName evidence="1">Uncharacterized protein</fullName>
    </submittedName>
</protein>
<name>A0A841L1T1_9FIRM</name>
<evidence type="ECO:0000313" key="2">
    <source>
        <dbReference type="Proteomes" id="UP000579281"/>
    </source>
</evidence>
<reference evidence="1 2" key="1">
    <citation type="submission" date="2020-08" db="EMBL/GenBank/DDBJ databases">
        <title>Genomic Encyclopedia of Type Strains, Phase IV (KMG-IV): sequencing the most valuable type-strain genomes for metagenomic binning, comparative biology and taxonomic classification.</title>
        <authorList>
            <person name="Goeker M."/>
        </authorList>
    </citation>
    <scope>NUCLEOTIDE SEQUENCE [LARGE SCALE GENOMIC DNA]</scope>
    <source>
        <strain evidence="1 2">DSM 103526</strain>
    </source>
</reference>
<gene>
    <name evidence="1" type="ORF">HNQ80_004752</name>
</gene>
<keyword evidence="2" id="KW-1185">Reference proteome</keyword>
<dbReference type="EMBL" id="JACHEN010000042">
    <property type="protein sequence ID" value="MBB6218578.1"/>
    <property type="molecule type" value="Genomic_DNA"/>
</dbReference>
<comment type="caution">
    <text evidence="1">The sequence shown here is derived from an EMBL/GenBank/DDBJ whole genome shotgun (WGS) entry which is preliminary data.</text>
</comment>
<dbReference type="AlphaFoldDB" id="A0A841L1T1"/>
<organism evidence="1 2">
    <name type="scientific">Anaerosolibacter carboniphilus</name>
    <dbReference type="NCBI Taxonomy" id="1417629"/>
    <lineage>
        <taxon>Bacteria</taxon>
        <taxon>Bacillati</taxon>
        <taxon>Bacillota</taxon>
        <taxon>Clostridia</taxon>
        <taxon>Peptostreptococcales</taxon>
        <taxon>Thermotaleaceae</taxon>
        <taxon>Anaerosolibacter</taxon>
    </lineage>
</organism>
<evidence type="ECO:0000313" key="1">
    <source>
        <dbReference type="EMBL" id="MBB6218578.1"/>
    </source>
</evidence>
<sequence>MMEMIHKYDDERIYAILLAGLEKSLPENIYEYAGLEEMDIINIVVENITKQAIEGICTVLMNGEDSEIEYETEFVILFNEDDLVIDVQISLEALAEQQ</sequence>
<dbReference type="Proteomes" id="UP000579281">
    <property type="component" value="Unassembled WGS sequence"/>
</dbReference>
<accession>A0A841L1T1</accession>
<proteinExistence type="predicted"/>